<sequence length="398" mass="43185">MMVRPDEWLGYCLNVHPTQSFAEVRAALLGPVRELKRRLAPDRPFGVGLRMSAEALAHPDAAGEIKAIFAAEGFAAYTMNGFPYGRFHGAPVKEAVYEPDWSSRARLNYSLGLAELMAALVPEGAMATISTVPGGYAERVGHKPEEIAEVLLRAAAHLVRLERRTGRRIALAVEPEPSCLMETVADAVAFFRAHLLTDGAARRLAALADISPAEAAQALPRHLGLCLDVCHMAVGFEDAGEAVAALRAAGIAIHKLQLSAALRIDHMDARSRSRLAAFQDEIYLHQVVARTADGGLRSHLDLPQALALGEASDGEAWHIHFHVPLFADLAPPLGSTRDVLEQVLALHRAEPLSSHLEVETYTWDVLPPEVHPEGIAGGPIDIIDGIERELRWAHRQLS</sequence>
<dbReference type="Proteomes" id="UP000244162">
    <property type="component" value="Unassembled WGS sequence"/>
</dbReference>
<accession>A0A2T5G1K0</accession>
<evidence type="ECO:0000313" key="2">
    <source>
        <dbReference type="Proteomes" id="UP000244162"/>
    </source>
</evidence>
<dbReference type="NCBIfam" id="NF035939">
    <property type="entry name" value="TIM_EboE"/>
    <property type="match status" value="1"/>
</dbReference>
<dbReference type="SUPFAM" id="SSF51658">
    <property type="entry name" value="Xylose isomerase-like"/>
    <property type="match status" value="1"/>
</dbReference>
<dbReference type="AlphaFoldDB" id="A0A2T5G1K0"/>
<organism evidence="1 2">
    <name type="scientific">Sphingomonas oleivorans</name>
    <dbReference type="NCBI Taxonomy" id="1735121"/>
    <lineage>
        <taxon>Bacteria</taxon>
        <taxon>Pseudomonadati</taxon>
        <taxon>Pseudomonadota</taxon>
        <taxon>Alphaproteobacteria</taxon>
        <taxon>Sphingomonadales</taxon>
        <taxon>Sphingomonadaceae</taxon>
        <taxon>Sphingomonas</taxon>
    </lineage>
</organism>
<dbReference type="OrthoDB" id="9785907at2"/>
<reference evidence="1 2" key="1">
    <citation type="submission" date="2017-09" db="EMBL/GenBank/DDBJ databases">
        <title>Sphingomonas panjinensis sp.nov., isolated from oil-contaminated soil.</title>
        <authorList>
            <person name="Wang L."/>
            <person name="Chen L."/>
        </authorList>
    </citation>
    <scope>NUCLEOTIDE SEQUENCE [LARGE SCALE GENOMIC DNA]</scope>
    <source>
        <strain evidence="1 2">FW-11</strain>
    </source>
</reference>
<dbReference type="Gene3D" id="3.20.20.150">
    <property type="entry name" value="Divalent-metal-dependent TIM barrel enzymes"/>
    <property type="match status" value="1"/>
</dbReference>
<evidence type="ECO:0008006" key="3">
    <source>
        <dbReference type="Google" id="ProtNLM"/>
    </source>
</evidence>
<dbReference type="EMBL" id="NWBU01000004">
    <property type="protein sequence ID" value="PTQ13037.1"/>
    <property type="molecule type" value="Genomic_DNA"/>
</dbReference>
<proteinExistence type="predicted"/>
<dbReference type="RefSeq" id="WP_107966272.1">
    <property type="nucleotide sequence ID" value="NZ_NWBU01000004.1"/>
</dbReference>
<dbReference type="InterPro" id="IPR036237">
    <property type="entry name" value="Xyl_isomerase-like_sf"/>
</dbReference>
<name>A0A2T5G1K0_9SPHN</name>
<keyword evidence="2" id="KW-1185">Reference proteome</keyword>
<gene>
    <name evidence="1" type="ORF">CLG96_02540</name>
</gene>
<protein>
    <recommendedName>
        <fullName evidence="3">Xylose isomerase</fullName>
    </recommendedName>
</protein>
<comment type="caution">
    <text evidence="1">The sequence shown here is derived from an EMBL/GenBank/DDBJ whole genome shotgun (WGS) entry which is preliminary data.</text>
</comment>
<evidence type="ECO:0000313" key="1">
    <source>
        <dbReference type="EMBL" id="PTQ13037.1"/>
    </source>
</evidence>